<proteinExistence type="predicted"/>
<organism evidence="1 2">
    <name type="scientific">Dryococelus australis</name>
    <dbReference type="NCBI Taxonomy" id="614101"/>
    <lineage>
        <taxon>Eukaryota</taxon>
        <taxon>Metazoa</taxon>
        <taxon>Ecdysozoa</taxon>
        <taxon>Arthropoda</taxon>
        <taxon>Hexapoda</taxon>
        <taxon>Insecta</taxon>
        <taxon>Pterygota</taxon>
        <taxon>Neoptera</taxon>
        <taxon>Polyneoptera</taxon>
        <taxon>Phasmatodea</taxon>
        <taxon>Verophasmatodea</taxon>
        <taxon>Anareolatae</taxon>
        <taxon>Phasmatidae</taxon>
        <taxon>Eurycanthinae</taxon>
        <taxon>Dryococelus</taxon>
    </lineage>
</organism>
<comment type="caution">
    <text evidence="1">The sequence shown here is derived from an EMBL/GenBank/DDBJ whole genome shotgun (WGS) entry which is preliminary data.</text>
</comment>
<evidence type="ECO:0000313" key="2">
    <source>
        <dbReference type="Proteomes" id="UP001159363"/>
    </source>
</evidence>
<protein>
    <submittedName>
        <fullName evidence="1">Uncharacterized protein</fullName>
    </submittedName>
</protein>
<name>A0ABQ9HLT9_9NEOP</name>
<dbReference type="EMBL" id="JARBHB010000004">
    <property type="protein sequence ID" value="KAJ8885319.1"/>
    <property type="molecule type" value="Genomic_DNA"/>
</dbReference>
<sequence>MFPDSKIDTKYSYARTKTGAVVQSLAKSTHKTLAESTVIIPIQESHDNTGEGIFKVLDGELRKREISWENV</sequence>
<dbReference type="Proteomes" id="UP001159363">
    <property type="component" value="Chromosome X"/>
</dbReference>
<keyword evidence="2" id="KW-1185">Reference proteome</keyword>
<reference evidence="1 2" key="1">
    <citation type="submission" date="2023-02" db="EMBL/GenBank/DDBJ databases">
        <title>LHISI_Scaffold_Assembly.</title>
        <authorList>
            <person name="Stuart O.P."/>
            <person name="Cleave R."/>
            <person name="Magrath M.J.L."/>
            <person name="Mikheyev A.S."/>
        </authorList>
    </citation>
    <scope>NUCLEOTIDE SEQUENCE [LARGE SCALE GENOMIC DNA]</scope>
    <source>
        <strain evidence="1">Daus_M_001</strain>
        <tissue evidence="1">Leg muscle</tissue>
    </source>
</reference>
<evidence type="ECO:0000313" key="1">
    <source>
        <dbReference type="EMBL" id="KAJ8885319.1"/>
    </source>
</evidence>
<accession>A0ABQ9HLT9</accession>
<gene>
    <name evidence="1" type="ORF">PR048_011516</name>
</gene>